<reference evidence="9 10" key="1">
    <citation type="submission" date="2020-08" db="EMBL/GenBank/DDBJ databases">
        <title>Complete genome sequence of Entomobacter blattae G55GP.</title>
        <authorList>
            <person name="Poehlein A."/>
            <person name="Guzman J."/>
            <person name="Daniel R."/>
            <person name="Vilcinskas A."/>
        </authorList>
    </citation>
    <scope>NUCLEOTIDE SEQUENCE [LARGE SCALE GENOMIC DNA]</scope>
    <source>
        <strain evidence="9 10">G55GP</strain>
    </source>
</reference>
<dbReference type="InterPro" id="IPR022837">
    <property type="entry name" value="MsrQ-like"/>
</dbReference>
<comment type="cofactor">
    <cofactor evidence="7">
        <name>heme b</name>
        <dbReference type="ChEBI" id="CHEBI:60344"/>
    </cofactor>
    <text evidence="7">Binds 1 heme b (iron(II)-protoporphyrin IX) group per subunit.</text>
</comment>
<dbReference type="Pfam" id="PF01794">
    <property type="entry name" value="Ferric_reduct"/>
    <property type="match status" value="1"/>
</dbReference>
<comment type="subunit">
    <text evidence="7">Heterodimer of a catalytic subunit (MsrP) and a heme-binding subunit (MsrQ).</text>
</comment>
<evidence type="ECO:0000259" key="8">
    <source>
        <dbReference type="Pfam" id="PF01794"/>
    </source>
</evidence>
<dbReference type="Proteomes" id="UP000516349">
    <property type="component" value="Chromosome"/>
</dbReference>
<dbReference type="EMBL" id="CP060244">
    <property type="protein sequence ID" value="QNT77529.1"/>
    <property type="molecule type" value="Genomic_DNA"/>
</dbReference>
<name>A0A7H1NP19_9PROT</name>
<dbReference type="GO" id="GO:0005886">
    <property type="term" value="C:plasma membrane"/>
    <property type="evidence" value="ECO:0007669"/>
    <property type="project" value="UniProtKB-SubCell"/>
</dbReference>
<dbReference type="AlphaFoldDB" id="A0A7H1NP19"/>
<comment type="similarity">
    <text evidence="7">Belongs to the MsrQ family.</text>
</comment>
<evidence type="ECO:0000256" key="5">
    <source>
        <dbReference type="ARBA" id="ARBA00023004"/>
    </source>
</evidence>
<feature type="transmembrane region" description="Helical" evidence="7">
    <location>
        <begin position="178"/>
        <end position="196"/>
    </location>
</feature>
<sequence>MAWLSRIPNTPWIKLALYILGFIPALWYFYLGMVGGLGTDPIRTFEDKLGIWALRFLIASLCITPLRKLVHINLLRYRRIIGLLAFYYVLLHFTVYLTLDKRLDWSLILHEISTKPYLIIGAIAALLLLALAVTSNNRSMKKLGKNWRRLHTLVYPATIGVGIHFMLAVKSWPTNMLVYNFILLVLLAYRVVASATKAKPQPIQNR</sequence>
<dbReference type="KEGG" id="ebla:JGUZn3_02710"/>
<keyword evidence="7" id="KW-0479">Metal-binding</keyword>
<dbReference type="PANTHER" id="PTHR36964:SF1">
    <property type="entry name" value="PROTEIN-METHIONINE-SULFOXIDE REDUCTASE HEME-BINDING SUBUNIT MSRQ"/>
    <property type="match status" value="1"/>
</dbReference>
<feature type="transmembrane region" description="Helical" evidence="7">
    <location>
        <begin position="79"/>
        <end position="97"/>
    </location>
</feature>
<gene>
    <name evidence="7 9" type="primary">msrQ</name>
    <name evidence="9" type="ORF">JGUZn3_02710</name>
</gene>
<feature type="domain" description="Ferric oxidoreductase" evidence="8">
    <location>
        <begin position="49"/>
        <end position="159"/>
    </location>
</feature>
<protein>
    <recommendedName>
        <fullName evidence="7">Protein-methionine-sulfoxide reductase heme-binding subunit MsrQ</fullName>
    </recommendedName>
    <alternativeName>
        <fullName evidence="7">Flavocytochrome MsrQ</fullName>
    </alternativeName>
</protein>
<keyword evidence="7" id="KW-0285">Flavoprotein</keyword>
<dbReference type="GO" id="GO:0020037">
    <property type="term" value="F:heme binding"/>
    <property type="evidence" value="ECO:0007669"/>
    <property type="project" value="UniProtKB-UniRule"/>
</dbReference>
<evidence type="ECO:0000256" key="3">
    <source>
        <dbReference type="ARBA" id="ARBA00022692"/>
    </source>
</evidence>
<organism evidence="9 10">
    <name type="scientific">Entomobacter blattae</name>
    <dbReference type="NCBI Taxonomy" id="2762277"/>
    <lineage>
        <taxon>Bacteria</taxon>
        <taxon>Pseudomonadati</taxon>
        <taxon>Pseudomonadota</taxon>
        <taxon>Alphaproteobacteria</taxon>
        <taxon>Acetobacterales</taxon>
        <taxon>Acetobacteraceae</taxon>
        <taxon>Entomobacter</taxon>
    </lineage>
</organism>
<dbReference type="GO" id="GO:0046872">
    <property type="term" value="F:metal ion binding"/>
    <property type="evidence" value="ECO:0007669"/>
    <property type="project" value="UniProtKB-KW"/>
</dbReference>
<comment type="cofactor">
    <cofactor evidence="7">
        <name>FMN</name>
        <dbReference type="ChEBI" id="CHEBI:58210"/>
    </cofactor>
    <text evidence="7">Binds 1 FMN per subunit.</text>
</comment>
<keyword evidence="5 7" id="KW-0408">Iron</keyword>
<dbReference type="GO" id="GO:0010181">
    <property type="term" value="F:FMN binding"/>
    <property type="evidence" value="ECO:0007669"/>
    <property type="project" value="UniProtKB-UniRule"/>
</dbReference>
<dbReference type="HAMAP" id="MF_01207">
    <property type="entry name" value="MsrQ"/>
    <property type="match status" value="1"/>
</dbReference>
<keyword evidence="7" id="KW-0349">Heme</keyword>
<proteinExistence type="inferred from homology"/>
<dbReference type="InterPro" id="IPR013130">
    <property type="entry name" value="Fe3_Rdtase_TM_dom"/>
</dbReference>
<dbReference type="NCBIfam" id="NF003833">
    <property type="entry name" value="PRK05419.1-5"/>
    <property type="match status" value="1"/>
</dbReference>
<keyword evidence="2 7" id="KW-0813">Transport</keyword>
<dbReference type="GO" id="GO:0016679">
    <property type="term" value="F:oxidoreductase activity, acting on diphenols and related substances as donors"/>
    <property type="evidence" value="ECO:0007669"/>
    <property type="project" value="TreeGrafter"/>
</dbReference>
<keyword evidence="7" id="KW-0249">Electron transport</keyword>
<evidence type="ECO:0000256" key="7">
    <source>
        <dbReference type="HAMAP-Rule" id="MF_01207"/>
    </source>
</evidence>
<keyword evidence="4 7" id="KW-1133">Transmembrane helix</keyword>
<dbReference type="RefSeq" id="WP_203413994.1">
    <property type="nucleotide sequence ID" value="NZ_CP060244.1"/>
</dbReference>
<dbReference type="GO" id="GO:0009055">
    <property type="term" value="F:electron transfer activity"/>
    <property type="evidence" value="ECO:0007669"/>
    <property type="project" value="UniProtKB-UniRule"/>
</dbReference>
<feature type="transmembrane region" description="Helical" evidence="7">
    <location>
        <begin position="117"/>
        <end position="133"/>
    </location>
</feature>
<accession>A0A7H1NP19</accession>
<keyword evidence="3 7" id="KW-0812">Transmembrane</keyword>
<comment type="subcellular location">
    <subcellularLocation>
        <location evidence="7">Cell membrane</location>
        <topology evidence="7">Multi-pass membrane protein</topology>
    </subcellularLocation>
    <subcellularLocation>
        <location evidence="1">Membrane</location>
        <topology evidence="1">Multi-pass membrane protein</topology>
    </subcellularLocation>
</comment>
<keyword evidence="6 7" id="KW-0472">Membrane</keyword>
<dbReference type="GO" id="GO:0030091">
    <property type="term" value="P:protein repair"/>
    <property type="evidence" value="ECO:0007669"/>
    <property type="project" value="UniProtKB-UniRule"/>
</dbReference>
<evidence type="ECO:0000256" key="2">
    <source>
        <dbReference type="ARBA" id="ARBA00022448"/>
    </source>
</evidence>
<keyword evidence="7" id="KW-1003">Cell membrane</keyword>
<dbReference type="PANTHER" id="PTHR36964">
    <property type="entry name" value="PROTEIN-METHIONINE-SULFOXIDE REDUCTASE HEME-BINDING SUBUNIT MSRQ"/>
    <property type="match status" value="1"/>
</dbReference>
<keyword evidence="7" id="KW-0288">FMN</keyword>
<feature type="transmembrane region" description="Helical" evidence="7">
    <location>
        <begin position="50"/>
        <end position="67"/>
    </location>
</feature>
<keyword evidence="10" id="KW-1185">Reference proteome</keyword>
<evidence type="ECO:0000313" key="10">
    <source>
        <dbReference type="Proteomes" id="UP000516349"/>
    </source>
</evidence>
<comment type="function">
    <text evidence="7">Part of the MsrPQ system that repairs oxidized periplasmic proteins containing methionine sulfoxide residues (Met-O), using respiratory chain electrons. Thus protects these proteins from oxidative-stress damage caused by reactive species of oxygen and chlorine generated by the host defense mechanisms. MsrPQ is essential for the maintenance of envelope integrity under bleach stress, rescuing a wide series of structurally unrelated periplasmic proteins from methionine oxidation. MsrQ provides electrons for reduction to the reductase catalytic subunit MsrP, using the quinone pool of the respiratory chain.</text>
</comment>
<evidence type="ECO:0000256" key="6">
    <source>
        <dbReference type="ARBA" id="ARBA00023136"/>
    </source>
</evidence>
<feature type="transmembrane region" description="Helical" evidence="7">
    <location>
        <begin position="153"/>
        <end position="172"/>
    </location>
</feature>
<evidence type="ECO:0000313" key="9">
    <source>
        <dbReference type="EMBL" id="QNT77529.1"/>
    </source>
</evidence>
<evidence type="ECO:0000256" key="4">
    <source>
        <dbReference type="ARBA" id="ARBA00022989"/>
    </source>
</evidence>
<evidence type="ECO:0000256" key="1">
    <source>
        <dbReference type="ARBA" id="ARBA00004141"/>
    </source>
</evidence>
<feature type="transmembrane region" description="Helical" evidence="7">
    <location>
        <begin position="12"/>
        <end position="30"/>
    </location>
</feature>